<comment type="caution">
    <text evidence="2">The sequence shown here is derived from an EMBL/GenBank/DDBJ whole genome shotgun (WGS) entry which is preliminary data.</text>
</comment>
<dbReference type="CDD" id="cd00229">
    <property type="entry name" value="SGNH_hydrolase"/>
    <property type="match status" value="1"/>
</dbReference>
<dbReference type="InterPro" id="IPR051532">
    <property type="entry name" value="Ester_Hydrolysis_Enzymes"/>
</dbReference>
<dbReference type="SUPFAM" id="SSF52266">
    <property type="entry name" value="SGNH hydrolase"/>
    <property type="match status" value="1"/>
</dbReference>
<dbReference type="PANTHER" id="PTHR30383:SF5">
    <property type="entry name" value="SGNH HYDROLASE-TYPE ESTERASE DOMAIN-CONTAINING PROTEIN"/>
    <property type="match status" value="1"/>
</dbReference>
<sequence>MVLCIGDSLTLGVMGYSYISFLRREERIVNLGVNGDSLWGGTRRLRSCLKKSKYKSADTVVISLGTNDILLPYLSGRSLFWKAQCRLRNLYRSFSSDIWEFAERYETIVRELADEEYKVILIGLPYIQLAGYPLGKVEAYNDCIRSTAKRYGAQFIDIYSMQSRHVKKVRTCSWGRYNFGRLADGMFMLLFPHRKDVLSRKRGLAVTVDGVHFNSGSARLLAGAVERVLG</sequence>
<dbReference type="GO" id="GO:0004622">
    <property type="term" value="F:phosphatidylcholine lysophospholipase activity"/>
    <property type="evidence" value="ECO:0007669"/>
    <property type="project" value="TreeGrafter"/>
</dbReference>
<protein>
    <submittedName>
        <fullName evidence="2">GDSL-like protein</fullName>
    </submittedName>
</protein>
<dbReference type="EMBL" id="ABYI02000028">
    <property type="protein sequence ID" value="EEG73358.1"/>
    <property type="molecule type" value="Genomic_DNA"/>
</dbReference>
<name>C0C3I2_9FIRM</name>
<accession>C0C3I2</accession>
<evidence type="ECO:0000259" key="1">
    <source>
        <dbReference type="Pfam" id="PF13472"/>
    </source>
</evidence>
<dbReference type="STRING" id="553973.CLOHYLEM_06644"/>
<dbReference type="PANTHER" id="PTHR30383">
    <property type="entry name" value="THIOESTERASE 1/PROTEASE 1/LYSOPHOSPHOLIPASE L1"/>
    <property type="match status" value="1"/>
</dbReference>
<gene>
    <name evidence="2" type="ORF">CLOHYLEM_06644</name>
</gene>
<dbReference type="Proteomes" id="UP000004893">
    <property type="component" value="Unassembled WGS sequence"/>
</dbReference>
<dbReference type="InterPro" id="IPR036514">
    <property type="entry name" value="SGNH_hydro_sf"/>
</dbReference>
<reference evidence="2" key="2">
    <citation type="submission" date="2013-06" db="EMBL/GenBank/DDBJ databases">
        <title>Draft genome sequence of Clostridium hylemonae (DSM 15053).</title>
        <authorList>
            <person name="Sudarsanam P."/>
            <person name="Ley R."/>
            <person name="Guruge J."/>
            <person name="Turnbaugh P.J."/>
            <person name="Mahowald M."/>
            <person name="Liep D."/>
            <person name="Gordon J."/>
        </authorList>
    </citation>
    <scope>NUCLEOTIDE SEQUENCE</scope>
    <source>
        <strain evidence="2">DSM 15053</strain>
    </source>
</reference>
<feature type="domain" description="SGNH hydrolase-type esterase" evidence="1">
    <location>
        <begin position="4"/>
        <end position="160"/>
    </location>
</feature>
<proteinExistence type="predicted"/>
<dbReference type="Gene3D" id="3.40.50.1110">
    <property type="entry name" value="SGNH hydrolase"/>
    <property type="match status" value="1"/>
</dbReference>
<dbReference type="Pfam" id="PF13472">
    <property type="entry name" value="Lipase_GDSL_2"/>
    <property type="match status" value="1"/>
</dbReference>
<dbReference type="OrthoDB" id="9777593at2"/>
<dbReference type="HOGENOM" id="CLU_083245_0_0_9"/>
<dbReference type="eggNOG" id="COG2755">
    <property type="taxonomic scope" value="Bacteria"/>
</dbReference>
<evidence type="ECO:0000313" key="2">
    <source>
        <dbReference type="EMBL" id="EEG73358.1"/>
    </source>
</evidence>
<dbReference type="RefSeq" id="WP_006444003.1">
    <property type="nucleotide sequence ID" value="NZ_CP036524.1"/>
</dbReference>
<dbReference type="InterPro" id="IPR013830">
    <property type="entry name" value="SGNH_hydro"/>
</dbReference>
<reference evidence="2" key="1">
    <citation type="submission" date="2009-02" db="EMBL/GenBank/DDBJ databases">
        <authorList>
            <person name="Fulton L."/>
            <person name="Clifton S."/>
            <person name="Fulton B."/>
            <person name="Xu J."/>
            <person name="Minx P."/>
            <person name="Pepin K.H."/>
            <person name="Johnson M."/>
            <person name="Bhonagiri V."/>
            <person name="Nash W.E."/>
            <person name="Mardis E.R."/>
            <person name="Wilson R.K."/>
        </authorList>
    </citation>
    <scope>NUCLEOTIDE SEQUENCE [LARGE SCALE GENOMIC DNA]</scope>
    <source>
        <strain evidence="2">DSM 15053</strain>
    </source>
</reference>
<evidence type="ECO:0000313" key="3">
    <source>
        <dbReference type="Proteomes" id="UP000004893"/>
    </source>
</evidence>
<keyword evidence="3" id="KW-1185">Reference proteome</keyword>
<organism evidence="2 3">
    <name type="scientific">[Clostridium] hylemonae DSM 15053</name>
    <dbReference type="NCBI Taxonomy" id="553973"/>
    <lineage>
        <taxon>Bacteria</taxon>
        <taxon>Bacillati</taxon>
        <taxon>Bacillota</taxon>
        <taxon>Clostridia</taxon>
        <taxon>Lachnospirales</taxon>
        <taxon>Lachnospiraceae</taxon>
    </lineage>
</organism>
<dbReference type="AlphaFoldDB" id="C0C3I2"/>